<reference evidence="2 3" key="1">
    <citation type="submission" date="2019-08" db="EMBL/GenBank/DDBJ databases">
        <authorList>
            <person name="Khan S.A."/>
            <person name="Jeon C.O."/>
            <person name="Jeong S.E."/>
        </authorList>
    </citation>
    <scope>NUCLEOTIDE SEQUENCE [LARGE SCALE GENOMIC DNA]</scope>
    <source>
        <strain evidence="3">IMCC1728</strain>
    </source>
</reference>
<keyword evidence="2" id="KW-0378">Hydrolase</keyword>
<accession>A0A5C6U0P0</accession>
<dbReference type="InterPro" id="IPR050789">
    <property type="entry name" value="Diverse_Enzym_Activities"/>
</dbReference>
<organism evidence="2 3">
    <name type="scientific">Piscinibacter aquaticus</name>
    <dbReference type="NCBI Taxonomy" id="392597"/>
    <lineage>
        <taxon>Bacteria</taxon>
        <taxon>Pseudomonadati</taxon>
        <taxon>Pseudomonadota</taxon>
        <taxon>Betaproteobacteria</taxon>
        <taxon>Burkholderiales</taxon>
        <taxon>Sphaerotilaceae</taxon>
        <taxon>Piscinibacter</taxon>
    </lineage>
</organism>
<dbReference type="AlphaFoldDB" id="A0A5C6U0P0"/>
<dbReference type="Pfam" id="PF00144">
    <property type="entry name" value="Beta-lactamase"/>
    <property type="match status" value="1"/>
</dbReference>
<name>A0A5C6U0P0_9BURK</name>
<protein>
    <submittedName>
        <fullName evidence="2">Serine hydrolase</fullName>
    </submittedName>
</protein>
<dbReference type="InterPro" id="IPR012338">
    <property type="entry name" value="Beta-lactam/transpept-like"/>
</dbReference>
<evidence type="ECO:0000313" key="3">
    <source>
        <dbReference type="Proteomes" id="UP000321832"/>
    </source>
</evidence>
<evidence type="ECO:0000259" key="1">
    <source>
        <dbReference type="Pfam" id="PF00144"/>
    </source>
</evidence>
<dbReference type="PANTHER" id="PTHR43283:SF7">
    <property type="entry name" value="BETA-LACTAMASE-RELATED DOMAIN-CONTAINING PROTEIN"/>
    <property type="match status" value="1"/>
</dbReference>
<proteinExistence type="predicted"/>
<feature type="domain" description="Beta-lactamase-related" evidence="1">
    <location>
        <begin position="2"/>
        <end position="190"/>
    </location>
</feature>
<dbReference type="InterPro" id="IPR001466">
    <property type="entry name" value="Beta-lactam-related"/>
</dbReference>
<dbReference type="GO" id="GO:0016787">
    <property type="term" value="F:hydrolase activity"/>
    <property type="evidence" value="ECO:0007669"/>
    <property type="project" value="UniProtKB-KW"/>
</dbReference>
<keyword evidence="3" id="KW-1185">Reference proteome</keyword>
<evidence type="ECO:0000313" key="2">
    <source>
        <dbReference type="EMBL" id="TXC65501.1"/>
    </source>
</evidence>
<dbReference type="Proteomes" id="UP000321832">
    <property type="component" value="Unassembled WGS sequence"/>
</dbReference>
<comment type="caution">
    <text evidence="2">The sequence shown here is derived from an EMBL/GenBank/DDBJ whole genome shotgun (WGS) entry which is preliminary data.</text>
</comment>
<gene>
    <name evidence="2" type="ORF">FSC37_03500</name>
</gene>
<dbReference type="Gene3D" id="3.40.710.10">
    <property type="entry name" value="DD-peptidase/beta-lactamase superfamily"/>
    <property type="match status" value="1"/>
</dbReference>
<dbReference type="EMBL" id="VOPW01000001">
    <property type="protein sequence ID" value="TXC65501.1"/>
    <property type="molecule type" value="Genomic_DNA"/>
</dbReference>
<dbReference type="PANTHER" id="PTHR43283">
    <property type="entry name" value="BETA-LACTAMASE-RELATED"/>
    <property type="match status" value="1"/>
</dbReference>
<dbReference type="SUPFAM" id="SSF56601">
    <property type="entry name" value="beta-lactamase/transpeptidase-like"/>
    <property type="match status" value="1"/>
</dbReference>
<sequence>MTAGLEWDESGSYLRPGNSETRMRFASDPIRFVLERPVLVPAGERFEYCGGATALLGEVLARRSGKPLERFAEEALFEPMAIARYEWRRQDGKVTPFGGLRLVPRDLVRLGRLLLDGGRFDGRQVVPAEWIEESFAPRISATAGRRYGYQWWLGRSEAGGRWHDWVAAWGNGGQRLFLVPALDLVVVITAGQYNQPNQHVAPMQVFRRALALAYGSPSQ</sequence>